<protein>
    <submittedName>
        <fullName evidence="2">Uncharacterized protein</fullName>
    </submittedName>
</protein>
<evidence type="ECO:0000313" key="3">
    <source>
        <dbReference type="Proteomes" id="UP001172159"/>
    </source>
</evidence>
<organism evidence="2 3">
    <name type="scientific">Apiosordaria backusii</name>
    <dbReference type="NCBI Taxonomy" id="314023"/>
    <lineage>
        <taxon>Eukaryota</taxon>
        <taxon>Fungi</taxon>
        <taxon>Dikarya</taxon>
        <taxon>Ascomycota</taxon>
        <taxon>Pezizomycotina</taxon>
        <taxon>Sordariomycetes</taxon>
        <taxon>Sordariomycetidae</taxon>
        <taxon>Sordariales</taxon>
        <taxon>Lasiosphaeriaceae</taxon>
        <taxon>Apiosordaria</taxon>
    </lineage>
</organism>
<name>A0AA40EIB3_9PEZI</name>
<keyword evidence="3" id="KW-1185">Reference proteome</keyword>
<evidence type="ECO:0000313" key="2">
    <source>
        <dbReference type="EMBL" id="KAK0737493.1"/>
    </source>
</evidence>
<accession>A0AA40EIB3</accession>
<sequence>MADLPPCNSMAQGDLLDAAGNNGGGADSHHPHVEGNIFDEQTTTPSTSGIPTPLSIADSAGKTGPPVSEDPEDVSDSFVELDGQPRGLLIAGATLAATSAPVSSQEPVLVDDDVSSLEIASNPGWIHTGLAKSSSSGDELVSSRSALLSSSDDEHGGDHEYGHGEILMAFVENDRHGLPSRLHAPNNVSRRAVIMAVVAAVAVHGTVSPPYPYRTEIEETLEELL</sequence>
<proteinExistence type="predicted"/>
<evidence type="ECO:0000256" key="1">
    <source>
        <dbReference type="SAM" id="MobiDB-lite"/>
    </source>
</evidence>
<dbReference type="Proteomes" id="UP001172159">
    <property type="component" value="Unassembled WGS sequence"/>
</dbReference>
<reference evidence="2" key="1">
    <citation type="submission" date="2023-06" db="EMBL/GenBank/DDBJ databases">
        <title>Genome-scale phylogeny and comparative genomics of the fungal order Sordariales.</title>
        <authorList>
            <consortium name="Lawrence Berkeley National Laboratory"/>
            <person name="Hensen N."/>
            <person name="Bonometti L."/>
            <person name="Westerberg I."/>
            <person name="Brannstrom I.O."/>
            <person name="Guillou S."/>
            <person name="Cros-Aarteil S."/>
            <person name="Calhoun S."/>
            <person name="Haridas S."/>
            <person name="Kuo A."/>
            <person name="Mondo S."/>
            <person name="Pangilinan J."/>
            <person name="Riley R."/>
            <person name="Labutti K."/>
            <person name="Andreopoulos B."/>
            <person name="Lipzen A."/>
            <person name="Chen C."/>
            <person name="Yanf M."/>
            <person name="Daum C."/>
            <person name="Ng V."/>
            <person name="Clum A."/>
            <person name="Steindorff A."/>
            <person name="Ohm R."/>
            <person name="Martin F."/>
            <person name="Silar P."/>
            <person name="Natvig D."/>
            <person name="Lalanne C."/>
            <person name="Gautier V."/>
            <person name="Ament-Velasquez S.L."/>
            <person name="Kruys A."/>
            <person name="Hutchinson M.I."/>
            <person name="Powell A.J."/>
            <person name="Barry K."/>
            <person name="Miller A.N."/>
            <person name="Grigoriev I.V."/>
            <person name="Debuchy R."/>
            <person name="Gladieux P."/>
            <person name="Thoren M.H."/>
            <person name="Johannesson H."/>
        </authorList>
    </citation>
    <scope>NUCLEOTIDE SEQUENCE</scope>
    <source>
        <strain evidence="2">CBS 540.89</strain>
    </source>
</reference>
<dbReference type="AlphaFoldDB" id="A0AA40EIB3"/>
<feature type="region of interest" description="Disordered" evidence="1">
    <location>
        <begin position="1"/>
        <end position="79"/>
    </location>
</feature>
<gene>
    <name evidence="2" type="ORF">B0T21DRAFT_165854</name>
</gene>
<dbReference type="EMBL" id="JAUKTV010000005">
    <property type="protein sequence ID" value="KAK0737493.1"/>
    <property type="molecule type" value="Genomic_DNA"/>
</dbReference>
<comment type="caution">
    <text evidence="2">The sequence shown here is derived from an EMBL/GenBank/DDBJ whole genome shotgun (WGS) entry which is preliminary data.</text>
</comment>
<feature type="compositionally biased region" description="Low complexity" evidence="1">
    <location>
        <begin position="42"/>
        <end position="55"/>
    </location>
</feature>